<feature type="domain" description="NodB homology" evidence="3">
    <location>
        <begin position="97"/>
        <end position="277"/>
    </location>
</feature>
<feature type="chain" id="PRO_5046879431" evidence="2">
    <location>
        <begin position="23"/>
        <end position="285"/>
    </location>
</feature>
<name>A0ABY4HEZ5_9BACI</name>
<dbReference type="PROSITE" id="PS51257">
    <property type="entry name" value="PROKAR_LIPOPROTEIN"/>
    <property type="match status" value="1"/>
</dbReference>
<dbReference type="PANTHER" id="PTHR10587">
    <property type="entry name" value="GLYCOSYL TRANSFERASE-RELATED"/>
    <property type="match status" value="1"/>
</dbReference>
<evidence type="ECO:0000313" key="4">
    <source>
        <dbReference type="EMBL" id="UOR12973.1"/>
    </source>
</evidence>
<feature type="region of interest" description="Disordered" evidence="1">
    <location>
        <begin position="21"/>
        <end position="75"/>
    </location>
</feature>
<protein>
    <submittedName>
        <fullName evidence="4">Polysaccharide deacetylase family protein</fullName>
    </submittedName>
</protein>
<evidence type="ECO:0000259" key="3">
    <source>
        <dbReference type="PROSITE" id="PS51677"/>
    </source>
</evidence>
<feature type="compositionally biased region" description="Basic and acidic residues" evidence="1">
    <location>
        <begin position="43"/>
        <end position="70"/>
    </location>
</feature>
<gene>
    <name evidence="4" type="ORF">MUO15_05590</name>
</gene>
<evidence type="ECO:0000313" key="5">
    <source>
        <dbReference type="Proteomes" id="UP000830326"/>
    </source>
</evidence>
<dbReference type="InterPro" id="IPR002509">
    <property type="entry name" value="NODB_dom"/>
</dbReference>
<dbReference type="Gene3D" id="3.20.20.370">
    <property type="entry name" value="Glycoside hydrolase/deacetylase"/>
    <property type="match status" value="1"/>
</dbReference>
<keyword evidence="2" id="KW-0732">Signal</keyword>
<dbReference type="Proteomes" id="UP000830326">
    <property type="component" value="Chromosome"/>
</dbReference>
<dbReference type="RefSeq" id="WP_245034197.1">
    <property type="nucleotide sequence ID" value="NZ_CP095075.1"/>
</dbReference>
<dbReference type="Pfam" id="PF01522">
    <property type="entry name" value="Polysacc_deac_1"/>
    <property type="match status" value="1"/>
</dbReference>
<dbReference type="EMBL" id="CP095075">
    <property type="protein sequence ID" value="UOR12973.1"/>
    <property type="molecule type" value="Genomic_DNA"/>
</dbReference>
<feature type="signal peptide" evidence="2">
    <location>
        <begin position="1"/>
        <end position="22"/>
    </location>
</feature>
<organism evidence="4 5">
    <name type="scientific">Halobacillus amylolyticus</name>
    <dbReference type="NCBI Taxonomy" id="2932259"/>
    <lineage>
        <taxon>Bacteria</taxon>
        <taxon>Bacillati</taxon>
        <taxon>Bacillota</taxon>
        <taxon>Bacilli</taxon>
        <taxon>Bacillales</taxon>
        <taxon>Bacillaceae</taxon>
        <taxon>Halobacillus</taxon>
    </lineage>
</organism>
<proteinExistence type="predicted"/>
<keyword evidence="5" id="KW-1185">Reference proteome</keyword>
<sequence length="285" mass="32015">MKKMTGMLLLVLLLTACAGEQAAVEKEPEQPEQAMDEQSSAEQIEKEKNNEAESNEADKQEDTKEEKDETVVASALEPEYELTDVWSFKPINDANEQVALLTFDDAPDEHALDIAKKLKELDAPAIFFVNGHFISSPEEQEVLKQIHELGFPIGNHTATHASLRDISKEQQREEIVGLNDKIEEIIGERPKFFRAPFGQNTDFSMRLAEEEGMLVMNWTYGYDWNAEYQNAGALADIMVNTELLAPGANLLMHDREWTAQAIPAIVKGIRDKGFELLDPSLIKTP</sequence>
<dbReference type="InterPro" id="IPR050248">
    <property type="entry name" value="Polysacc_deacetylase_ArnD"/>
</dbReference>
<dbReference type="SUPFAM" id="SSF88713">
    <property type="entry name" value="Glycoside hydrolase/deacetylase"/>
    <property type="match status" value="1"/>
</dbReference>
<dbReference type="PROSITE" id="PS51677">
    <property type="entry name" value="NODB"/>
    <property type="match status" value="1"/>
</dbReference>
<evidence type="ECO:0000256" key="1">
    <source>
        <dbReference type="SAM" id="MobiDB-lite"/>
    </source>
</evidence>
<accession>A0ABY4HEZ5</accession>
<reference evidence="4" key="1">
    <citation type="submission" date="2022-04" db="EMBL/GenBank/DDBJ databases">
        <title>Halobacillus sp. isolated from saltern.</title>
        <authorList>
            <person name="Won M."/>
            <person name="Lee C.-M."/>
            <person name="Woen H.-Y."/>
            <person name="Kwon S.-W."/>
        </authorList>
    </citation>
    <scope>NUCLEOTIDE SEQUENCE</scope>
    <source>
        <strain evidence="4">SSHM10-5</strain>
    </source>
</reference>
<dbReference type="CDD" id="cd10917">
    <property type="entry name" value="CE4_NodB_like_6s_7s"/>
    <property type="match status" value="1"/>
</dbReference>
<dbReference type="InterPro" id="IPR011330">
    <property type="entry name" value="Glyco_hydro/deAcase_b/a-brl"/>
</dbReference>
<evidence type="ECO:0000256" key="2">
    <source>
        <dbReference type="SAM" id="SignalP"/>
    </source>
</evidence>